<evidence type="ECO:0000256" key="3">
    <source>
        <dbReference type="ARBA" id="ARBA00022692"/>
    </source>
</evidence>
<dbReference type="CDD" id="cd03500">
    <property type="entry name" value="SQR_TypeA_SdhD_like"/>
    <property type="match status" value="1"/>
</dbReference>
<proteinExistence type="predicted"/>
<evidence type="ECO:0000256" key="4">
    <source>
        <dbReference type="ARBA" id="ARBA00022723"/>
    </source>
</evidence>
<feature type="transmembrane region" description="Helical" evidence="8">
    <location>
        <begin position="119"/>
        <end position="139"/>
    </location>
</feature>
<evidence type="ECO:0000256" key="1">
    <source>
        <dbReference type="ARBA" id="ARBA00004370"/>
    </source>
</evidence>
<evidence type="ECO:0000313" key="9">
    <source>
        <dbReference type="EMBL" id="MEO9248485.1"/>
    </source>
</evidence>
<keyword evidence="10" id="KW-1185">Reference proteome</keyword>
<evidence type="ECO:0000256" key="8">
    <source>
        <dbReference type="SAM" id="Phobius"/>
    </source>
</evidence>
<feature type="transmembrane region" description="Helical" evidence="8">
    <location>
        <begin position="80"/>
        <end position="98"/>
    </location>
</feature>
<comment type="caution">
    <text evidence="9">The sequence shown here is derived from an EMBL/GenBank/DDBJ whole genome shotgun (WGS) entry which is preliminary data.</text>
</comment>
<dbReference type="RefSeq" id="WP_309816366.1">
    <property type="nucleotide sequence ID" value="NZ_JBDXMX010000005.1"/>
</dbReference>
<feature type="transmembrane region" description="Helical" evidence="8">
    <location>
        <begin position="37"/>
        <end position="60"/>
    </location>
</feature>
<name>A0ABV0IM00_9MICC</name>
<dbReference type="InterPro" id="IPR034804">
    <property type="entry name" value="SQR/QFR_C/D"/>
</dbReference>
<keyword evidence="3 8" id="KW-0812">Transmembrane</keyword>
<evidence type="ECO:0000256" key="2">
    <source>
        <dbReference type="ARBA" id="ARBA00022617"/>
    </source>
</evidence>
<dbReference type="Proteomes" id="UP001484097">
    <property type="component" value="Unassembled WGS sequence"/>
</dbReference>
<keyword evidence="6" id="KW-0408">Iron</keyword>
<reference evidence="9 10" key="1">
    <citation type="submission" date="2024-05" db="EMBL/GenBank/DDBJ databases">
        <authorList>
            <person name="Yi C."/>
        </authorList>
    </citation>
    <scope>NUCLEOTIDE SEQUENCE [LARGE SCALE GENOMIC DNA]</scope>
    <source>
        <strain evidence="9 10">XS13</strain>
    </source>
</reference>
<accession>A0ABV0IM00</accession>
<evidence type="ECO:0000256" key="5">
    <source>
        <dbReference type="ARBA" id="ARBA00022989"/>
    </source>
</evidence>
<dbReference type="Gene3D" id="1.20.1300.10">
    <property type="entry name" value="Fumarate reductase/succinate dehydrogenase, transmembrane subunit"/>
    <property type="match status" value="1"/>
</dbReference>
<gene>
    <name evidence="9" type="ORF">ABDK96_12415</name>
</gene>
<organism evidence="9 10">
    <name type="scientific">Citricoccus nitrophenolicus</name>
    <dbReference type="NCBI Taxonomy" id="863575"/>
    <lineage>
        <taxon>Bacteria</taxon>
        <taxon>Bacillati</taxon>
        <taxon>Actinomycetota</taxon>
        <taxon>Actinomycetes</taxon>
        <taxon>Micrococcales</taxon>
        <taxon>Micrococcaceae</taxon>
        <taxon>Citricoccus</taxon>
    </lineage>
</organism>
<dbReference type="Pfam" id="PF01127">
    <property type="entry name" value="Sdh_cyt"/>
    <property type="match status" value="1"/>
</dbReference>
<dbReference type="EMBL" id="JBDXMX010000005">
    <property type="protein sequence ID" value="MEO9248485.1"/>
    <property type="molecule type" value="Genomic_DNA"/>
</dbReference>
<keyword evidence="7 8" id="KW-0472">Membrane</keyword>
<sequence length="161" mass="17779">MTATAESTIAAPRTGRIDPKYTRGTSTGGNFEMLTWLFMRISGVALVALIFVHLFSNLMVGDGINGLDFGFVAGKWADPFWQFWDLAMLWLAMLHGTNGVRTIINDYAERDGVRFWLKMVLYAATVVIIVLGTLVIFTFEPCLTDATGNLLEASPAFCETL</sequence>
<protein>
    <submittedName>
        <fullName evidence="9">Succinate dehydrogenase hydrophobic membrane anchor subunit</fullName>
    </submittedName>
</protein>
<dbReference type="InterPro" id="IPR000701">
    <property type="entry name" value="SuccDH_FuR_B_TM-su"/>
</dbReference>
<evidence type="ECO:0000313" key="10">
    <source>
        <dbReference type="Proteomes" id="UP001484097"/>
    </source>
</evidence>
<evidence type="ECO:0000256" key="7">
    <source>
        <dbReference type="ARBA" id="ARBA00023136"/>
    </source>
</evidence>
<keyword evidence="5 8" id="KW-1133">Transmembrane helix</keyword>
<dbReference type="SUPFAM" id="SSF81343">
    <property type="entry name" value="Fumarate reductase respiratory complex transmembrane subunits"/>
    <property type="match status" value="1"/>
</dbReference>
<keyword evidence="2" id="KW-0349">Heme</keyword>
<keyword evidence="4" id="KW-0479">Metal-binding</keyword>
<evidence type="ECO:0000256" key="6">
    <source>
        <dbReference type="ARBA" id="ARBA00023004"/>
    </source>
</evidence>
<comment type="subcellular location">
    <subcellularLocation>
        <location evidence="1">Membrane</location>
    </subcellularLocation>
</comment>